<dbReference type="InterPro" id="IPR036390">
    <property type="entry name" value="WH_DNA-bd_sf"/>
</dbReference>
<dbReference type="Gene3D" id="1.10.10.10">
    <property type="entry name" value="Winged helix-like DNA-binding domain superfamily/Winged helix DNA-binding domain"/>
    <property type="match status" value="1"/>
</dbReference>
<keyword evidence="12 16" id="KW-0539">Nucleus</keyword>
<evidence type="ECO:0000256" key="11">
    <source>
        <dbReference type="ARBA" id="ARBA00023163"/>
    </source>
</evidence>
<dbReference type="SMART" id="SM00339">
    <property type="entry name" value="FH"/>
    <property type="match status" value="1"/>
</dbReference>
<feature type="region of interest" description="Disordered" evidence="17">
    <location>
        <begin position="1"/>
        <end position="91"/>
    </location>
</feature>
<feature type="compositionally biased region" description="Basic and acidic residues" evidence="17">
    <location>
        <begin position="185"/>
        <end position="197"/>
    </location>
</feature>
<evidence type="ECO:0000256" key="4">
    <source>
        <dbReference type="ARBA" id="ARBA00022490"/>
    </source>
</evidence>
<evidence type="ECO:0000256" key="13">
    <source>
        <dbReference type="ARBA" id="ARBA00023306"/>
    </source>
</evidence>
<accession>A0A8S1C6K1</accession>
<evidence type="ECO:0000256" key="3">
    <source>
        <dbReference type="ARBA" id="ARBA00022473"/>
    </source>
</evidence>
<comment type="subcellular location">
    <subcellularLocation>
        <location evidence="2">Cytoplasm</location>
    </subcellularLocation>
    <subcellularLocation>
        <location evidence="1 16">Nucleus</location>
    </subcellularLocation>
</comment>
<organism evidence="19 20">
    <name type="scientific">Cloeon dipterum</name>
    <dbReference type="NCBI Taxonomy" id="197152"/>
    <lineage>
        <taxon>Eukaryota</taxon>
        <taxon>Metazoa</taxon>
        <taxon>Ecdysozoa</taxon>
        <taxon>Arthropoda</taxon>
        <taxon>Hexapoda</taxon>
        <taxon>Insecta</taxon>
        <taxon>Pterygota</taxon>
        <taxon>Palaeoptera</taxon>
        <taxon>Ephemeroptera</taxon>
        <taxon>Pisciforma</taxon>
        <taxon>Baetidae</taxon>
        <taxon>Cloeon</taxon>
    </lineage>
</organism>
<keyword evidence="9 16" id="KW-0238">DNA-binding</keyword>
<dbReference type="EMBL" id="CADEPI010000010">
    <property type="protein sequence ID" value="CAB3362807.1"/>
    <property type="molecule type" value="Genomic_DNA"/>
</dbReference>
<evidence type="ECO:0000256" key="5">
    <source>
        <dbReference type="ARBA" id="ARBA00022553"/>
    </source>
</evidence>
<keyword evidence="20" id="KW-1185">Reference proteome</keyword>
<name>A0A8S1C6K1_9INSE</name>
<protein>
    <recommendedName>
        <fullName evidence="15">Forkhead box protein O</fullName>
    </recommendedName>
</protein>
<gene>
    <name evidence="19" type="ORF">CLODIP_2_CD15489</name>
</gene>
<evidence type="ECO:0000313" key="19">
    <source>
        <dbReference type="EMBL" id="CAB3362807.1"/>
    </source>
</evidence>
<evidence type="ECO:0000256" key="17">
    <source>
        <dbReference type="SAM" id="MobiDB-lite"/>
    </source>
</evidence>
<keyword evidence="13" id="KW-0131">Cell cycle</keyword>
<evidence type="ECO:0000259" key="18">
    <source>
        <dbReference type="PROSITE" id="PS50039"/>
    </source>
</evidence>
<evidence type="ECO:0000256" key="14">
    <source>
        <dbReference type="ARBA" id="ARBA00038846"/>
    </source>
</evidence>
<dbReference type="InterPro" id="IPR036388">
    <property type="entry name" value="WH-like_DNA-bd_sf"/>
</dbReference>
<dbReference type="SUPFAM" id="SSF46785">
    <property type="entry name" value="Winged helix' DNA-binding domain"/>
    <property type="match status" value="1"/>
</dbReference>
<reference evidence="19 20" key="1">
    <citation type="submission" date="2020-04" db="EMBL/GenBank/DDBJ databases">
        <authorList>
            <person name="Alioto T."/>
            <person name="Alioto T."/>
            <person name="Gomez Garrido J."/>
        </authorList>
    </citation>
    <scope>NUCLEOTIDE SEQUENCE [LARGE SCALE GENOMIC DNA]</scope>
</reference>
<evidence type="ECO:0000256" key="12">
    <source>
        <dbReference type="ARBA" id="ARBA00023242"/>
    </source>
</evidence>
<evidence type="ECO:0000256" key="7">
    <source>
        <dbReference type="ARBA" id="ARBA00022782"/>
    </source>
</evidence>
<keyword evidence="5" id="KW-0597">Phosphoprotein</keyword>
<feature type="DNA-binding region" description="Fork-head" evidence="16">
    <location>
        <begin position="91"/>
        <end position="191"/>
    </location>
</feature>
<dbReference type="GO" id="GO:0000981">
    <property type="term" value="F:DNA-binding transcription factor activity, RNA polymerase II-specific"/>
    <property type="evidence" value="ECO:0007669"/>
    <property type="project" value="TreeGrafter"/>
</dbReference>
<evidence type="ECO:0000256" key="9">
    <source>
        <dbReference type="ARBA" id="ARBA00023125"/>
    </source>
</evidence>
<dbReference type="PANTHER" id="PTHR45767">
    <property type="entry name" value="FORKHEAD BOX PROTEIN O"/>
    <property type="match status" value="1"/>
</dbReference>
<dbReference type="GO" id="GO:0005737">
    <property type="term" value="C:cytoplasm"/>
    <property type="evidence" value="ECO:0007669"/>
    <property type="project" value="UniProtKB-SubCell"/>
</dbReference>
<evidence type="ECO:0000256" key="8">
    <source>
        <dbReference type="ARBA" id="ARBA00023015"/>
    </source>
</evidence>
<evidence type="ECO:0000256" key="2">
    <source>
        <dbReference type="ARBA" id="ARBA00004496"/>
    </source>
</evidence>
<feature type="domain" description="Fork-head" evidence="18">
    <location>
        <begin position="91"/>
        <end position="191"/>
    </location>
</feature>
<comment type="subunit">
    <text evidence="14">Interacts with melt.</text>
</comment>
<dbReference type="Proteomes" id="UP000494165">
    <property type="component" value="Unassembled WGS sequence"/>
</dbReference>
<feature type="compositionally biased region" description="Polar residues" evidence="17">
    <location>
        <begin position="64"/>
        <end position="75"/>
    </location>
</feature>
<feature type="region of interest" description="Disordered" evidence="17">
    <location>
        <begin position="174"/>
        <end position="242"/>
    </location>
</feature>
<dbReference type="PROSITE" id="PS50039">
    <property type="entry name" value="FORK_HEAD_3"/>
    <property type="match status" value="1"/>
</dbReference>
<proteinExistence type="predicted"/>
<dbReference type="GO" id="GO:0000978">
    <property type="term" value="F:RNA polymerase II cis-regulatory region sequence-specific DNA binding"/>
    <property type="evidence" value="ECO:0007669"/>
    <property type="project" value="TreeGrafter"/>
</dbReference>
<dbReference type="InterPro" id="IPR030456">
    <property type="entry name" value="TF_fork_head_CS_2"/>
</dbReference>
<sequence>MVHPEGNHDSNNQHSEAMNNEDAQQPPPTADPQERNERRTQPPSRLHAEPSTSNQDRFAPVEQHSYNQQQHNEGNAKSGKKPKNTSRRNGWGNLSYAELITKAILSSKDKRLTLSEIYDYLIRTIPYFTERSSPSASAGWKNSIRHNLSLHNRFQRTHNENSSKSSWWSVNLNEMSGKSNRKRGTNPEKKRGKKGEPNRVSQSRAVQTSNPQQVPRNYYPPPPDVVIPRSTQTSDGNNYGIQKQLPHYQNNAYYPNSHFNNGGGEMNYQQPPQPPGMYAQNFQQIQPPREQMQMQNQLLPDMPIPGQRQIPMTQPGMPFQQQEYLQMPPLQNPPLGQQYFSSAPDIYSQEDGTFEQYPPNFCAIHGNQGFCNDCNEPQPLPESNLSNGDEIRYLYGPPNNEDIANYQNYDGAIQHFAEISNADDPSANIPNQNENDLSDEAGPSNKRPEA</sequence>
<keyword evidence="3" id="KW-0217">Developmental protein</keyword>
<keyword evidence="6" id="KW-0341">Growth regulation</keyword>
<dbReference type="InterPro" id="IPR001766">
    <property type="entry name" value="Fork_head_dom"/>
</dbReference>
<evidence type="ECO:0000313" key="20">
    <source>
        <dbReference type="Proteomes" id="UP000494165"/>
    </source>
</evidence>
<feature type="compositionally biased region" description="Polar residues" evidence="17">
    <location>
        <begin position="229"/>
        <end position="242"/>
    </location>
</feature>
<evidence type="ECO:0000256" key="6">
    <source>
        <dbReference type="ARBA" id="ARBA00022604"/>
    </source>
</evidence>
<comment type="caution">
    <text evidence="19">The sequence shown here is derived from an EMBL/GenBank/DDBJ whole genome shotgun (WGS) entry which is preliminary data.</text>
</comment>
<dbReference type="PANTHER" id="PTHR45767:SF2">
    <property type="entry name" value="FORKHEAD BOX PROTEIN O"/>
    <property type="match status" value="1"/>
</dbReference>
<keyword evidence="4" id="KW-0963">Cytoplasm</keyword>
<dbReference type="CDD" id="cd20032">
    <property type="entry name" value="FH_FOXO"/>
    <property type="match status" value="1"/>
</dbReference>
<feature type="region of interest" description="Disordered" evidence="17">
    <location>
        <begin position="418"/>
        <end position="450"/>
    </location>
</feature>
<feature type="compositionally biased region" description="Polar residues" evidence="17">
    <location>
        <begin position="9"/>
        <end position="18"/>
    </location>
</feature>
<dbReference type="GO" id="GO:0005634">
    <property type="term" value="C:nucleus"/>
    <property type="evidence" value="ECO:0007669"/>
    <property type="project" value="UniProtKB-SubCell"/>
</dbReference>
<feature type="compositionally biased region" description="Polar residues" evidence="17">
    <location>
        <begin position="199"/>
        <end position="215"/>
    </location>
</feature>
<evidence type="ECO:0000256" key="15">
    <source>
        <dbReference type="ARBA" id="ARBA00039893"/>
    </source>
</evidence>
<evidence type="ECO:0000256" key="1">
    <source>
        <dbReference type="ARBA" id="ARBA00004123"/>
    </source>
</evidence>
<dbReference type="PROSITE" id="PS00658">
    <property type="entry name" value="FORK_HEAD_2"/>
    <property type="match status" value="1"/>
</dbReference>
<evidence type="ECO:0000256" key="10">
    <source>
        <dbReference type="ARBA" id="ARBA00023159"/>
    </source>
</evidence>
<keyword evidence="10" id="KW-0010">Activator</keyword>
<keyword evidence="7" id="KW-0221">Differentiation</keyword>
<dbReference type="PRINTS" id="PR00053">
    <property type="entry name" value="FORKHEAD"/>
</dbReference>
<evidence type="ECO:0000256" key="16">
    <source>
        <dbReference type="PROSITE-ProRule" id="PRU00089"/>
    </source>
</evidence>
<dbReference type="OrthoDB" id="5954824at2759"/>
<dbReference type="Pfam" id="PF00250">
    <property type="entry name" value="Forkhead"/>
    <property type="match status" value="1"/>
</dbReference>
<keyword evidence="8" id="KW-0805">Transcription regulation</keyword>
<keyword evidence="11" id="KW-0804">Transcription</keyword>
<dbReference type="AlphaFoldDB" id="A0A8S1C6K1"/>
<dbReference type="GO" id="GO:0030154">
    <property type="term" value="P:cell differentiation"/>
    <property type="evidence" value="ECO:0007669"/>
    <property type="project" value="UniProtKB-KW"/>
</dbReference>